<evidence type="ECO:0000313" key="1">
    <source>
        <dbReference type="EMBL" id="MQX18519.1"/>
    </source>
</evidence>
<proteinExistence type="predicted"/>
<dbReference type="RefSeq" id="WP_153442296.1">
    <property type="nucleotide sequence ID" value="NZ_JACIGA010000011.1"/>
</dbReference>
<organism evidence="1 2">
    <name type="scientific">Sinorhizobium terangae</name>
    <dbReference type="NCBI Taxonomy" id="110322"/>
    <lineage>
        <taxon>Bacteria</taxon>
        <taxon>Pseudomonadati</taxon>
        <taxon>Pseudomonadota</taxon>
        <taxon>Alphaproteobacteria</taxon>
        <taxon>Hyphomicrobiales</taxon>
        <taxon>Rhizobiaceae</taxon>
        <taxon>Sinorhizobium/Ensifer group</taxon>
        <taxon>Sinorhizobium</taxon>
    </lineage>
</organism>
<sequence length="179" mass="19822">MKTYVALLYSIILGDKRRVVMADLRAMAERVGYHAPRTLVATGNVVFDAPAQPLADIEAEMESAFAVTFGRHIDIIARCGEDWRKLAAGNPFPAESEADPTRVHVRVMRSPLHPEVPEMFRGHCTRGERMEVVGGDLWVDFAGKASESKLLGVLTTKRLGVGTFRNWNTVRGLRDMLSG</sequence>
<dbReference type="EMBL" id="WITC01000121">
    <property type="protein sequence ID" value="MQX18519.1"/>
    <property type="molecule type" value="Genomic_DNA"/>
</dbReference>
<dbReference type="InterPro" id="IPR012545">
    <property type="entry name" value="DUF1697"/>
</dbReference>
<dbReference type="SUPFAM" id="SSF160379">
    <property type="entry name" value="SP0830-like"/>
    <property type="match status" value="1"/>
</dbReference>
<reference evidence="1 2" key="1">
    <citation type="journal article" date="2013" name="Genome Biol.">
        <title>Comparative genomics of the core and accessory genomes of 48 Sinorhizobium strains comprising five genospecies.</title>
        <authorList>
            <person name="Sugawara M."/>
            <person name="Epstein B."/>
            <person name="Badgley B.D."/>
            <person name="Unno T."/>
            <person name="Xu L."/>
            <person name="Reese J."/>
            <person name="Gyaneshwar P."/>
            <person name="Denny R."/>
            <person name="Mudge J."/>
            <person name="Bharti A.K."/>
            <person name="Farmer A.D."/>
            <person name="May G.D."/>
            <person name="Woodward J.E."/>
            <person name="Medigue C."/>
            <person name="Vallenet D."/>
            <person name="Lajus A."/>
            <person name="Rouy Z."/>
            <person name="Martinez-Vaz B."/>
            <person name="Tiffin P."/>
            <person name="Young N.D."/>
            <person name="Sadowsky M.J."/>
        </authorList>
    </citation>
    <scope>NUCLEOTIDE SEQUENCE [LARGE SCALE GENOMIC DNA]</scope>
    <source>
        <strain evidence="1 2">USDA4894</strain>
    </source>
</reference>
<dbReference type="AlphaFoldDB" id="A0A6N7LMS0"/>
<dbReference type="PIRSF" id="PIRSF008502">
    <property type="entry name" value="UCP008502"/>
    <property type="match status" value="1"/>
</dbReference>
<dbReference type="PANTHER" id="PTHR36439:SF1">
    <property type="entry name" value="DUF1697 DOMAIN-CONTAINING PROTEIN"/>
    <property type="match status" value="1"/>
</dbReference>
<accession>A0A6N7LMS0</accession>
<dbReference type="Proteomes" id="UP000439983">
    <property type="component" value="Unassembled WGS sequence"/>
</dbReference>
<dbReference type="Gene3D" id="3.30.70.1280">
    <property type="entry name" value="SP0830-like domains"/>
    <property type="match status" value="1"/>
</dbReference>
<evidence type="ECO:0000313" key="2">
    <source>
        <dbReference type="Proteomes" id="UP000439983"/>
    </source>
</evidence>
<keyword evidence="2" id="KW-1185">Reference proteome</keyword>
<dbReference type="PANTHER" id="PTHR36439">
    <property type="entry name" value="BLL4334 PROTEIN"/>
    <property type="match status" value="1"/>
</dbReference>
<dbReference type="Pfam" id="PF08002">
    <property type="entry name" value="DUF1697"/>
    <property type="match status" value="1"/>
</dbReference>
<dbReference type="OrthoDB" id="9806494at2"/>
<gene>
    <name evidence="1" type="ORF">GHK62_28450</name>
</gene>
<name>A0A6N7LMS0_SINTE</name>
<protein>
    <submittedName>
        <fullName evidence="1">DUF1697 domain-containing protein</fullName>
    </submittedName>
</protein>
<comment type="caution">
    <text evidence="1">The sequence shown here is derived from an EMBL/GenBank/DDBJ whole genome shotgun (WGS) entry which is preliminary data.</text>
</comment>